<feature type="compositionally biased region" description="Basic and acidic residues" evidence="1">
    <location>
        <begin position="801"/>
        <end position="815"/>
    </location>
</feature>
<gene>
    <name evidence="3" type="ORF">K458DRAFT_381481</name>
</gene>
<organism evidence="3 4">
    <name type="scientific">Lentithecium fluviatile CBS 122367</name>
    <dbReference type="NCBI Taxonomy" id="1168545"/>
    <lineage>
        <taxon>Eukaryota</taxon>
        <taxon>Fungi</taxon>
        <taxon>Dikarya</taxon>
        <taxon>Ascomycota</taxon>
        <taxon>Pezizomycotina</taxon>
        <taxon>Dothideomycetes</taxon>
        <taxon>Pleosporomycetidae</taxon>
        <taxon>Pleosporales</taxon>
        <taxon>Massarineae</taxon>
        <taxon>Lentitheciaceae</taxon>
        <taxon>Lentithecium</taxon>
    </lineage>
</organism>
<feature type="region of interest" description="Disordered" evidence="1">
    <location>
        <begin position="796"/>
        <end position="816"/>
    </location>
</feature>
<proteinExistence type="predicted"/>
<feature type="compositionally biased region" description="Basic and acidic residues" evidence="1">
    <location>
        <begin position="860"/>
        <end position="879"/>
    </location>
</feature>
<evidence type="ECO:0000259" key="2">
    <source>
        <dbReference type="Pfam" id="PF26013"/>
    </source>
</evidence>
<keyword evidence="4" id="KW-1185">Reference proteome</keyword>
<dbReference type="EMBL" id="MU005569">
    <property type="protein sequence ID" value="KAF2691636.1"/>
    <property type="molecule type" value="Genomic_DNA"/>
</dbReference>
<feature type="region of interest" description="Disordered" evidence="1">
    <location>
        <begin position="249"/>
        <end position="328"/>
    </location>
</feature>
<feature type="compositionally biased region" description="Low complexity" evidence="1">
    <location>
        <begin position="62"/>
        <end position="81"/>
    </location>
</feature>
<dbReference type="PANTHER" id="PTHR39601:SF2">
    <property type="entry name" value="CHORIOGENIN HMINOR"/>
    <property type="match status" value="1"/>
</dbReference>
<feature type="compositionally biased region" description="Low complexity" evidence="1">
    <location>
        <begin position="104"/>
        <end position="115"/>
    </location>
</feature>
<name>A0A6G1JMC0_9PLEO</name>
<dbReference type="PANTHER" id="PTHR39601">
    <property type="entry name" value="CHORIOGENIN HMINOR"/>
    <property type="match status" value="1"/>
</dbReference>
<evidence type="ECO:0000313" key="3">
    <source>
        <dbReference type="EMBL" id="KAF2691636.1"/>
    </source>
</evidence>
<evidence type="ECO:0000256" key="1">
    <source>
        <dbReference type="SAM" id="MobiDB-lite"/>
    </source>
</evidence>
<dbReference type="Proteomes" id="UP000799291">
    <property type="component" value="Unassembled WGS sequence"/>
</dbReference>
<evidence type="ECO:0000313" key="4">
    <source>
        <dbReference type="Proteomes" id="UP000799291"/>
    </source>
</evidence>
<accession>A0A6G1JMC0</accession>
<feature type="compositionally biased region" description="Basic and acidic residues" evidence="1">
    <location>
        <begin position="116"/>
        <end position="133"/>
    </location>
</feature>
<reference evidence="3" key="1">
    <citation type="journal article" date="2020" name="Stud. Mycol.">
        <title>101 Dothideomycetes genomes: a test case for predicting lifestyles and emergence of pathogens.</title>
        <authorList>
            <person name="Haridas S."/>
            <person name="Albert R."/>
            <person name="Binder M."/>
            <person name="Bloem J."/>
            <person name="Labutti K."/>
            <person name="Salamov A."/>
            <person name="Andreopoulos B."/>
            <person name="Baker S."/>
            <person name="Barry K."/>
            <person name="Bills G."/>
            <person name="Bluhm B."/>
            <person name="Cannon C."/>
            <person name="Castanera R."/>
            <person name="Culley D."/>
            <person name="Daum C."/>
            <person name="Ezra D."/>
            <person name="Gonzalez J."/>
            <person name="Henrissat B."/>
            <person name="Kuo A."/>
            <person name="Liang C."/>
            <person name="Lipzen A."/>
            <person name="Lutzoni F."/>
            <person name="Magnuson J."/>
            <person name="Mondo S."/>
            <person name="Nolan M."/>
            <person name="Ohm R."/>
            <person name="Pangilinan J."/>
            <person name="Park H.-J."/>
            <person name="Ramirez L."/>
            <person name="Alfaro M."/>
            <person name="Sun H."/>
            <person name="Tritt A."/>
            <person name="Yoshinaga Y."/>
            <person name="Zwiers L.-H."/>
            <person name="Turgeon B."/>
            <person name="Goodwin S."/>
            <person name="Spatafora J."/>
            <person name="Crous P."/>
            <person name="Grigoriev I."/>
        </authorList>
    </citation>
    <scope>NUCLEOTIDE SEQUENCE</scope>
    <source>
        <strain evidence="3">CBS 122367</strain>
    </source>
</reference>
<feature type="region of interest" description="Disordered" evidence="1">
    <location>
        <begin position="860"/>
        <end position="953"/>
    </location>
</feature>
<dbReference type="InterPro" id="IPR058317">
    <property type="entry name" value="DUF8004"/>
</dbReference>
<dbReference type="Pfam" id="PF26013">
    <property type="entry name" value="DUF8004"/>
    <property type="match status" value="1"/>
</dbReference>
<feature type="compositionally biased region" description="Low complexity" evidence="1">
    <location>
        <begin position="881"/>
        <end position="890"/>
    </location>
</feature>
<feature type="domain" description="DUF8004" evidence="2">
    <location>
        <begin position="405"/>
        <end position="499"/>
    </location>
</feature>
<feature type="compositionally biased region" description="Polar residues" evidence="1">
    <location>
        <begin position="899"/>
        <end position="928"/>
    </location>
</feature>
<sequence>MSARGARSRKAVAKDIEKKEKKATQKAVEPIRRPHDAFAGWRPAPSVGARDSGMPSRQLTISSDASRGTSRTSSTNGSGSRPGLNIVSSHESSEYRAIHRSRTSLSGSASISDSSSKGKEKARYAAKGKETKAPRGRGGGVPVKRSATTPAPPLFRAETSLSYTPTNQKTWINFRIWDGGEKTLKPYGGFDFDEHMQAGTVLIYFKEEQVNDERPIPQIRAELDVLENSGSTWLSNALLYGRIDDDGDDWSLPDGSESSAQSPNFPAPPARRMLAPTSGGKSPPPFDIDQTYYGVPSNRSASRAQSFPDLDRPRAQTPPPLFQQTDPQKPTHELWFTAPAHLKSPQAQRLHHVAVRNFLAMLHNKPIVGADMFAMLTTLQSELQVMYDLDDDDHTRVSSRERSVQMITNYLIRHKLDDVRISIKVALSLLAWAEQDNVKWRQGYLECFVHLAGILNSHIEELPEFQRLSIVTRRNLGIAAKSLELKIMDAEEFLANFDFGVIWEDSAKMANSAIYQSYQVFRQFLINHYTRIYGNWPPERGKSWLNRKIVLDLQEDFGALYDYLVDREVVWDPREERPGKKWEMMNRRTSDFKADLPGLPLTDMLVTFDSAHGFLHIPHAYPLLPREVPQAKAPQKKSLFGGLKKSKADSNKDATKTHLQLSIIYSDATNMGKLESSFKGSTLIDQFEKFELGADLKNTSAREARLGRWILLYGVLQVLSKLSVDVQSLKFTDGVRYFLCTDLKRCPEWVTNGQIEQLEAIQQRSFCWQRSWDPTILPGQPVELDGNSMAMGGELGTTTPDRNDHDRNGYDRNLDGDTMLQNDIQRISEKIDNMGISRTESRLAAQREIEIRRENEKVMQEEFGNKRMDSTYRLTESDYQRPIIPSRSPLRSPPGSSPQTPSYPGSPNVVPVNTPNGHGYPTSPQAYSVQHHHQQQQQQQGNGYFGEKEGGWM</sequence>
<dbReference type="AlphaFoldDB" id="A0A6G1JMC0"/>
<protein>
    <recommendedName>
        <fullName evidence="2">DUF8004 domain-containing protein</fullName>
    </recommendedName>
</protein>
<feature type="compositionally biased region" description="Basic and acidic residues" evidence="1">
    <location>
        <begin position="12"/>
        <end position="36"/>
    </location>
</feature>
<feature type="compositionally biased region" description="Basic residues" evidence="1">
    <location>
        <begin position="1"/>
        <end position="11"/>
    </location>
</feature>
<feature type="region of interest" description="Disordered" evidence="1">
    <location>
        <begin position="1"/>
        <end position="152"/>
    </location>
</feature>
<dbReference type="OrthoDB" id="5302380at2759"/>